<accession>A0A9D4EVW7</accession>
<evidence type="ECO:0000256" key="1">
    <source>
        <dbReference type="SAM" id="MobiDB-lite"/>
    </source>
</evidence>
<dbReference type="AlphaFoldDB" id="A0A9D4EVW7"/>
<evidence type="ECO:0000313" key="2">
    <source>
        <dbReference type="EMBL" id="KAH3784907.1"/>
    </source>
</evidence>
<protein>
    <submittedName>
        <fullName evidence="2">Uncharacterized protein</fullName>
    </submittedName>
</protein>
<evidence type="ECO:0000313" key="3">
    <source>
        <dbReference type="Proteomes" id="UP000828390"/>
    </source>
</evidence>
<proteinExistence type="predicted"/>
<keyword evidence="3" id="KW-1185">Reference proteome</keyword>
<organism evidence="2 3">
    <name type="scientific">Dreissena polymorpha</name>
    <name type="common">Zebra mussel</name>
    <name type="synonym">Mytilus polymorpha</name>
    <dbReference type="NCBI Taxonomy" id="45954"/>
    <lineage>
        <taxon>Eukaryota</taxon>
        <taxon>Metazoa</taxon>
        <taxon>Spiralia</taxon>
        <taxon>Lophotrochozoa</taxon>
        <taxon>Mollusca</taxon>
        <taxon>Bivalvia</taxon>
        <taxon>Autobranchia</taxon>
        <taxon>Heteroconchia</taxon>
        <taxon>Euheterodonta</taxon>
        <taxon>Imparidentia</taxon>
        <taxon>Neoheterodontei</taxon>
        <taxon>Myida</taxon>
        <taxon>Dreissenoidea</taxon>
        <taxon>Dreissenidae</taxon>
        <taxon>Dreissena</taxon>
    </lineage>
</organism>
<sequence length="91" mass="10166">MSDTCRSQCWVLKAWDAVNVSCIVNGFRKAEILSPAAKPIDNDTDDDEDDEDNIPLATIARTIPSSLAELFNSDTEEEEFDRFSNVDDHGE</sequence>
<name>A0A9D4EVW7_DREPO</name>
<dbReference type="EMBL" id="JAIWYP010000008">
    <property type="protein sequence ID" value="KAH3784907.1"/>
    <property type="molecule type" value="Genomic_DNA"/>
</dbReference>
<gene>
    <name evidence="2" type="ORF">DPMN_162979</name>
</gene>
<reference evidence="2" key="1">
    <citation type="journal article" date="2019" name="bioRxiv">
        <title>The Genome of the Zebra Mussel, Dreissena polymorpha: A Resource for Invasive Species Research.</title>
        <authorList>
            <person name="McCartney M.A."/>
            <person name="Auch B."/>
            <person name="Kono T."/>
            <person name="Mallez S."/>
            <person name="Zhang Y."/>
            <person name="Obille A."/>
            <person name="Becker A."/>
            <person name="Abrahante J.E."/>
            <person name="Garbe J."/>
            <person name="Badalamenti J.P."/>
            <person name="Herman A."/>
            <person name="Mangelson H."/>
            <person name="Liachko I."/>
            <person name="Sullivan S."/>
            <person name="Sone E.D."/>
            <person name="Koren S."/>
            <person name="Silverstein K.A.T."/>
            <person name="Beckman K.B."/>
            <person name="Gohl D.M."/>
        </authorList>
    </citation>
    <scope>NUCLEOTIDE SEQUENCE</scope>
    <source>
        <strain evidence="2">Duluth1</strain>
        <tissue evidence="2">Whole animal</tissue>
    </source>
</reference>
<feature type="region of interest" description="Disordered" evidence="1">
    <location>
        <begin position="71"/>
        <end position="91"/>
    </location>
</feature>
<reference evidence="2" key="2">
    <citation type="submission" date="2020-11" db="EMBL/GenBank/DDBJ databases">
        <authorList>
            <person name="McCartney M.A."/>
            <person name="Auch B."/>
            <person name="Kono T."/>
            <person name="Mallez S."/>
            <person name="Becker A."/>
            <person name="Gohl D.M."/>
            <person name="Silverstein K.A.T."/>
            <person name="Koren S."/>
            <person name="Bechman K.B."/>
            <person name="Herman A."/>
            <person name="Abrahante J.E."/>
            <person name="Garbe J."/>
        </authorList>
    </citation>
    <scope>NUCLEOTIDE SEQUENCE</scope>
    <source>
        <strain evidence="2">Duluth1</strain>
        <tissue evidence="2">Whole animal</tissue>
    </source>
</reference>
<feature type="compositionally biased region" description="Basic and acidic residues" evidence="1">
    <location>
        <begin position="81"/>
        <end position="91"/>
    </location>
</feature>
<dbReference type="Proteomes" id="UP000828390">
    <property type="component" value="Unassembled WGS sequence"/>
</dbReference>
<comment type="caution">
    <text evidence="2">The sequence shown here is derived from an EMBL/GenBank/DDBJ whole genome shotgun (WGS) entry which is preliminary data.</text>
</comment>